<dbReference type="InterPro" id="IPR049808">
    <property type="entry name" value="CONSTANS-like_Bbox1"/>
</dbReference>
<dbReference type="STRING" id="4155.A0A022Q831"/>
<protein>
    <recommendedName>
        <fullName evidence="5">B box-type domain-containing protein</fullName>
    </recommendedName>
</protein>
<accession>A0A022Q831</accession>
<feature type="compositionally biased region" description="Low complexity" evidence="4">
    <location>
        <begin position="116"/>
        <end position="125"/>
    </location>
</feature>
<feature type="region of interest" description="Disordered" evidence="4">
    <location>
        <begin position="77"/>
        <end position="137"/>
    </location>
</feature>
<keyword evidence="1" id="KW-0479">Metal-binding</keyword>
<dbReference type="AlphaFoldDB" id="A0A022Q831"/>
<evidence type="ECO:0000256" key="3">
    <source>
        <dbReference type="ARBA" id="ARBA00022833"/>
    </source>
</evidence>
<dbReference type="CDD" id="cd19821">
    <property type="entry name" value="Bbox1_BBX-like"/>
    <property type="match status" value="1"/>
</dbReference>
<dbReference type="GO" id="GO:0008270">
    <property type="term" value="F:zinc ion binding"/>
    <property type="evidence" value="ECO:0007669"/>
    <property type="project" value="UniProtKB-KW"/>
</dbReference>
<keyword evidence="2" id="KW-0863">Zinc-finger</keyword>
<gene>
    <name evidence="6" type="ORF">MIMGU_mgv1a023522mg</name>
</gene>
<dbReference type="Proteomes" id="UP000030748">
    <property type="component" value="Unassembled WGS sequence"/>
</dbReference>
<evidence type="ECO:0000313" key="7">
    <source>
        <dbReference type="Proteomes" id="UP000030748"/>
    </source>
</evidence>
<proteinExistence type="predicted"/>
<dbReference type="EMBL" id="KI632106">
    <property type="protein sequence ID" value="EYU24832.1"/>
    <property type="molecule type" value="Genomic_DNA"/>
</dbReference>
<keyword evidence="7" id="KW-1185">Reference proteome</keyword>
<dbReference type="InterPro" id="IPR000315">
    <property type="entry name" value="Znf_B-box"/>
</dbReference>
<feature type="compositionally biased region" description="Gly residues" evidence="4">
    <location>
        <begin position="126"/>
        <end position="137"/>
    </location>
</feature>
<reference evidence="6 7" key="1">
    <citation type="journal article" date="2013" name="Proc. Natl. Acad. Sci. U.S.A.">
        <title>Fine-scale variation in meiotic recombination in Mimulus inferred from population shotgun sequencing.</title>
        <authorList>
            <person name="Hellsten U."/>
            <person name="Wright K.M."/>
            <person name="Jenkins J."/>
            <person name="Shu S."/>
            <person name="Yuan Y."/>
            <person name="Wessler S.R."/>
            <person name="Schmutz J."/>
            <person name="Willis J.H."/>
            <person name="Rokhsar D.S."/>
        </authorList>
    </citation>
    <scope>NUCLEOTIDE SEQUENCE [LARGE SCALE GENOMIC DNA]</scope>
    <source>
        <strain evidence="7">cv. DUN x IM62</strain>
    </source>
</reference>
<dbReference type="Pfam" id="PF00643">
    <property type="entry name" value="zf-B_box"/>
    <property type="match status" value="1"/>
</dbReference>
<evidence type="ECO:0000256" key="2">
    <source>
        <dbReference type="ARBA" id="ARBA00022771"/>
    </source>
</evidence>
<dbReference type="PANTHER" id="PTHR31717:SF60">
    <property type="entry name" value="B-BOX TYPE ZINC FINGER FAMILY PROTEIN"/>
    <property type="match status" value="1"/>
</dbReference>
<dbReference type="SMART" id="SM00336">
    <property type="entry name" value="BBOX"/>
    <property type="match status" value="1"/>
</dbReference>
<keyword evidence="3" id="KW-0862">Zinc</keyword>
<dbReference type="PANTHER" id="PTHR31717">
    <property type="entry name" value="ZINC FINGER PROTEIN CONSTANS-LIKE 10"/>
    <property type="match status" value="1"/>
</dbReference>
<evidence type="ECO:0000313" key="6">
    <source>
        <dbReference type="EMBL" id="EYU24832.1"/>
    </source>
</evidence>
<evidence type="ECO:0000256" key="1">
    <source>
        <dbReference type="ARBA" id="ARBA00022723"/>
    </source>
</evidence>
<feature type="domain" description="B box-type" evidence="5">
    <location>
        <begin position="1"/>
        <end position="46"/>
    </location>
</feature>
<organism evidence="6 7">
    <name type="scientific">Erythranthe guttata</name>
    <name type="common">Yellow monkey flower</name>
    <name type="synonym">Mimulus guttatus</name>
    <dbReference type="NCBI Taxonomy" id="4155"/>
    <lineage>
        <taxon>Eukaryota</taxon>
        <taxon>Viridiplantae</taxon>
        <taxon>Streptophyta</taxon>
        <taxon>Embryophyta</taxon>
        <taxon>Tracheophyta</taxon>
        <taxon>Spermatophyta</taxon>
        <taxon>Magnoliopsida</taxon>
        <taxon>eudicotyledons</taxon>
        <taxon>Gunneridae</taxon>
        <taxon>Pentapetalae</taxon>
        <taxon>asterids</taxon>
        <taxon>lamiids</taxon>
        <taxon>Lamiales</taxon>
        <taxon>Phrymaceae</taxon>
        <taxon>Erythranthe</taxon>
    </lineage>
</organism>
<evidence type="ECO:0000259" key="5">
    <source>
        <dbReference type="SMART" id="SM00336"/>
    </source>
</evidence>
<sequence length="137" mass="14521">MKKACELCEKMARIRCEADEASLCWDCDAKVHAANFLVARHSRNLLCHVCQSPTPWSASGAKVGPAVSFCLKCSDSRIRDGGDEEAPATAAAEAAEEEEERDEKEMENQVVPWSPPESSSTSKNSDGGGCGGGGGET</sequence>
<evidence type="ECO:0000256" key="4">
    <source>
        <dbReference type="SAM" id="MobiDB-lite"/>
    </source>
</evidence>
<dbReference type="eggNOG" id="ENOG502S0GS">
    <property type="taxonomic scope" value="Eukaryota"/>
</dbReference>
<name>A0A022Q831_ERYGU</name>
<feature type="non-terminal residue" evidence="6">
    <location>
        <position position="137"/>
    </location>
</feature>